<evidence type="ECO:0000313" key="2">
    <source>
        <dbReference type="EMBL" id="EFC49693.1"/>
    </source>
</evidence>
<feature type="region of interest" description="Disordered" evidence="1">
    <location>
        <begin position="397"/>
        <end position="423"/>
    </location>
</feature>
<proteinExistence type="predicted"/>
<protein>
    <submittedName>
        <fullName evidence="2">Predicted protein</fullName>
    </submittedName>
</protein>
<dbReference type="Proteomes" id="UP000006671">
    <property type="component" value="Unassembled WGS sequence"/>
</dbReference>
<dbReference type="InParanoid" id="D2V0C5"/>
<organism evidence="3">
    <name type="scientific">Naegleria gruberi</name>
    <name type="common">Amoeba</name>
    <dbReference type="NCBI Taxonomy" id="5762"/>
    <lineage>
        <taxon>Eukaryota</taxon>
        <taxon>Discoba</taxon>
        <taxon>Heterolobosea</taxon>
        <taxon>Tetramitia</taxon>
        <taxon>Eutetramitia</taxon>
        <taxon>Vahlkampfiidae</taxon>
        <taxon>Naegleria</taxon>
    </lineage>
</organism>
<dbReference type="GeneID" id="8860124"/>
<feature type="compositionally biased region" description="Basic and acidic residues" evidence="1">
    <location>
        <begin position="406"/>
        <end position="416"/>
    </location>
</feature>
<evidence type="ECO:0000256" key="1">
    <source>
        <dbReference type="SAM" id="MobiDB-lite"/>
    </source>
</evidence>
<sequence>MSQQKEVNPLQNSGSEFNAPIEEETTTEYSENNHHDENNNNNIKYIAQFHTSNWYCQERGKEMEPNCLKYELDHMYMKREYTKVVELIFQSIGMQGINQEFNDGDELLSYIFSDDSIANFLKMFKLLKVPIVIRREILDTFLRCLLKIMNNMKGDTGAEYMIIKYLNVIEYEIIRKNGVLPKSQKFSKSHVASFMTQIWEFKARVLIHVMKNTKLNKYLLTQCIGLLQRCIHVKESLLFLISDEIKKKDVTVNEQGVDIRFKFTVIDTCYQTNIRSYSFWKVISECYELLEMDTCSKKCTYHANSLTRCYSLFTHLQNTKTYTKEKINMFTVEEEKLESSYLRKDTSKDIPEEIKDIIILDDSEDNMFEFDRKFVDIYINNGRTIYSILSEQRGMKSNETLNDNMPSREGDDDAPRTFDASQL</sequence>
<dbReference type="VEuPathDB" id="AmoebaDB:NAEGRDRAFT_45665"/>
<dbReference type="OrthoDB" id="10259158at2759"/>
<dbReference type="EMBL" id="GG738847">
    <property type="protein sequence ID" value="EFC49693.1"/>
    <property type="molecule type" value="Genomic_DNA"/>
</dbReference>
<dbReference type="AlphaFoldDB" id="D2V0C5"/>
<reference evidence="2 3" key="1">
    <citation type="journal article" date="2010" name="Cell">
        <title>The genome of Naegleria gruberi illuminates early eukaryotic versatility.</title>
        <authorList>
            <person name="Fritz-Laylin L.K."/>
            <person name="Prochnik S.E."/>
            <person name="Ginger M.L."/>
            <person name="Dacks J.B."/>
            <person name="Carpenter M.L."/>
            <person name="Field M.C."/>
            <person name="Kuo A."/>
            <person name="Paredez A."/>
            <person name="Chapman J."/>
            <person name="Pham J."/>
            <person name="Shu S."/>
            <person name="Neupane R."/>
            <person name="Cipriano M."/>
            <person name="Mancuso J."/>
            <person name="Tu H."/>
            <person name="Salamov A."/>
            <person name="Lindquist E."/>
            <person name="Shapiro H."/>
            <person name="Lucas S."/>
            <person name="Grigoriev I.V."/>
            <person name="Cande W.Z."/>
            <person name="Fulton C."/>
            <person name="Rokhsar D.S."/>
            <person name="Dawson S.C."/>
        </authorList>
    </citation>
    <scope>NUCLEOTIDE SEQUENCE [LARGE SCALE GENOMIC DNA]</scope>
    <source>
        <strain evidence="2 3">NEG-M</strain>
    </source>
</reference>
<dbReference type="KEGG" id="ngr:NAEGRDRAFT_45665"/>
<name>D2V0C5_NAEGR</name>
<keyword evidence="3" id="KW-1185">Reference proteome</keyword>
<evidence type="ECO:0000313" key="3">
    <source>
        <dbReference type="Proteomes" id="UP000006671"/>
    </source>
</evidence>
<accession>D2V0C5</accession>
<dbReference type="RefSeq" id="XP_002682437.1">
    <property type="nucleotide sequence ID" value="XM_002682391.1"/>
</dbReference>
<gene>
    <name evidence="2" type="ORF">NAEGRDRAFT_45665</name>
</gene>
<dbReference type="OMA" id="CTIDECY"/>